<dbReference type="CDD" id="cd16917">
    <property type="entry name" value="HATPase_UhpB-NarQ-NarX-like"/>
    <property type="match status" value="1"/>
</dbReference>
<keyword evidence="5" id="KW-0547">Nucleotide-binding</keyword>
<evidence type="ECO:0000313" key="12">
    <source>
        <dbReference type="EMBL" id="GAA4847451.1"/>
    </source>
</evidence>
<dbReference type="Pfam" id="PF07730">
    <property type="entry name" value="HisKA_3"/>
    <property type="match status" value="1"/>
</dbReference>
<protein>
    <recommendedName>
        <fullName evidence="2">histidine kinase</fullName>
        <ecNumber evidence="2">2.7.13.3</ecNumber>
    </recommendedName>
</protein>
<proteinExistence type="predicted"/>
<dbReference type="PANTHER" id="PTHR24421">
    <property type="entry name" value="NITRATE/NITRITE SENSOR PROTEIN NARX-RELATED"/>
    <property type="match status" value="1"/>
</dbReference>
<keyword evidence="6 12" id="KW-0418">Kinase</keyword>
<keyword evidence="4" id="KW-0808">Transferase</keyword>
<comment type="caution">
    <text evidence="12">The sequence shown here is derived from an EMBL/GenBank/DDBJ whole genome shotgun (WGS) entry which is preliminary data.</text>
</comment>
<accession>A0ABP9DJ07</accession>
<dbReference type="RefSeq" id="WP_345696910.1">
    <property type="nucleotide sequence ID" value="NZ_BAABIS010000001.1"/>
</dbReference>
<feature type="transmembrane region" description="Helical" evidence="9">
    <location>
        <begin position="110"/>
        <end position="129"/>
    </location>
</feature>
<dbReference type="Gene3D" id="3.30.565.10">
    <property type="entry name" value="Histidine kinase-like ATPase, C-terminal domain"/>
    <property type="match status" value="1"/>
</dbReference>
<dbReference type="SUPFAM" id="SSF55874">
    <property type="entry name" value="ATPase domain of HSP90 chaperone/DNA topoisomerase II/histidine kinase"/>
    <property type="match status" value="1"/>
</dbReference>
<dbReference type="Pfam" id="PF02518">
    <property type="entry name" value="HATPase_c"/>
    <property type="match status" value="1"/>
</dbReference>
<dbReference type="InterPro" id="IPR011712">
    <property type="entry name" value="Sig_transdc_His_kin_sub3_dim/P"/>
</dbReference>
<dbReference type="EMBL" id="BAABIS010000001">
    <property type="protein sequence ID" value="GAA4847451.1"/>
    <property type="molecule type" value="Genomic_DNA"/>
</dbReference>
<feature type="domain" description="Signal transduction histidine kinase subgroup 3 dimerisation and phosphoacceptor" evidence="11">
    <location>
        <begin position="208"/>
        <end position="273"/>
    </location>
</feature>
<evidence type="ECO:0000256" key="2">
    <source>
        <dbReference type="ARBA" id="ARBA00012438"/>
    </source>
</evidence>
<keyword evidence="13" id="KW-1185">Reference proteome</keyword>
<evidence type="ECO:0000256" key="5">
    <source>
        <dbReference type="ARBA" id="ARBA00022741"/>
    </source>
</evidence>
<evidence type="ECO:0000256" key="7">
    <source>
        <dbReference type="ARBA" id="ARBA00022840"/>
    </source>
</evidence>
<keyword evidence="9" id="KW-1133">Transmembrane helix</keyword>
<name>A0ABP9DJ07_9ACTN</name>
<evidence type="ECO:0000256" key="8">
    <source>
        <dbReference type="ARBA" id="ARBA00023012"/>
    </source>
</evidence>
<feature type="transmembrane region" description="Helical" evidence="9">
    <location>
        <begin position="85"/>
        <end position="104"/>
    </location>
</feature>
<keyword evidence="8" id="KW-0902">Two-component regulatory system</keyword>
<dbReference type="Gene3D" id="1.20.5.1930">
    <property type="match status" value="1"/>
</dbReference>
<evidence type="ECO:0000259" key="10">
    <source>
        <dbReference type="Pfam" id="PF02518"/>
    </source>
</evidence>
<feature type="transmembrane region" description="Helical" evidence="9">
    <location>
        <begin position="32"/>
        <end position="53"/>
    </location>
</feature>
<keyword evidence="3" id="KW-0597">Phosphoprotein</keyword>
<keyword evidence="9" id="KW-0812">Transmembrane</keyword>
<feature type="transmembrane region" description="Helical" evidence="9">
    <location>
        <begin position="59"/>
        <end position="78"/>
    </location>
</feature>
<dbReference type="EC" id="2.7.13.3" evidence="2"/>
<dbReference type="GO" id="GO:0016301">
    <property type="term" value="F:kinase activity"/>
    <property type="evidence" value="ECO:0007669"/>
    <property type="project" value="UniProtKB-KW"/>
</dbReference>
<feature type="transmembrane region" description="Helical" evidence="9">
    <location>
        <begin position="161"/>
        <end position="179"/>
    </location>
</feature>
<dbReference type="InterPro" id="IPR036890">
    <property type="entry name" value="HATPase_C_sf"/>
</dbReference>
<evidence type="ECO:0000256" key="1">
    <source>
        <dbReference type="ARBA" id="ARBA00000085"/>
    </source>
</evidence>
<feature type="domain" description="Histidine kinase/HSP90-like ATPase" evidence="10">
    <location>
        <begin position="322"/>
        <end position="413"/>
    </location>
</feature>
<dbReference type="Proteomes" id="UP001501752">
    <property type="component" value="Unassembled WGS sequence"/>
</dbReference>
<evidence type="ECO:0000256" key="9">
    <source>
        <dbReference type="SAM" id="Phobius"/>
    </source>
</evidence>
<comment type="catalytic activity">
    <reaction evidence="1">
        <text>ATP + protein L-histidine = ADP + protein N-phospho-L-histidine.</text>
        <dbReference type="EC" id="2.7.13.3"/>
    </reaction>
</comment>
<dbReference type="PANTHER" id="PTHR24421:SF10">
    <property type="entry name" value="NITRATE_NITRITE SENSOR PROTEIN NARQ"/>
    <property type="match status" value="1"/>
</dbReference>
<evidence type="ECO:0000256" key="3">
    <source>
        <dbReference type="ARBA" id="ARBA00022553"/>
    </source>
</evidence>
<reference evidence="13" key="1">
    <citation type="journal article" date="2019" name="Int. J. Syst. Evol. Microbiol.">
        <title>The Global Catalogue of Microorganisms (GCM) 10K type strain sequencing project: providing services to taxonomists for standard genome sequencing and annotation.</title>
        <authorList>
            <consortium name="The Broad Institute Genomics Platform"/>
            <consortium name="The Broad Institute Genome Sequencing Center for Infectious Disease"/>
            <person name="Wu L."/>
            <person name="Ma J."/>
        </authorList>
    </citation>
    <scope>NUCLEOTIDE SEQUENCE [LARGE SCALE GENOMIC DNA]</scope>
    <source>
        <strain evidence="13">JCM 13006</strain>
    </source>
</reference>
<dbReference type="InterPro" id="IPR050482">
    <property type="entry name" value="Sensor_HK_TwoCompSys"/>
</dbReference>
<feature type="transmembrane region" description="Helical" evidence="9">
    <location>
        <begin position="136"/>
        <end position="155"/>
    </location>
</feature>
<sequence length="420" mass="43496">MNPWNSLARALTEPSPDQRPLLAGSSRRWLRALPYAVAGAMVATLLPTGIVLLTTEYHVGGYLAAVLAIAQAVPLLAAVSRPLHAWWVVAPAVLVGAVVTYGSPDGAGPWPWPVTTLLSYVFLMIGLGLRERGDTLVAVWLVTALGTAVAGAGFPGRFDEVSIVVVVLSGAVLLLTWSLRGRGEAQRSLARQKQISEAERARSTLLEERARIARELHDVVAHHMSVIAVQADSAPYRITGLPAGAAEEFAAIAAAARGSLGEMRRLLGVLRSEEAEADKAPQPGLADLPRLVETVGQAGVRAELALAGETAALDLPEAVTLSAYRIVQEALANVVRHAPGSAAAVEVSLADRALRVSVVNGPAPGGDSAVEPGSAGGHGLVGMRERVRLLAGTLDTGPTPDGGFRVAAALPLDTAPGEAS</sequence>
<keyword evidence="7" id="KW-0067">ATP-binding</keyword>
<gene>
    <name evidence="12" type="ORF">GCM10023235_25280</name>
</gene>
<evidence type="ECO:0000313" key="13">
    <source>
        <dbReference type="Proteomes" id="UP001501752"/>
    </source>
</evidence>
<organism evidence="12 13">
    <name type="scientific">Kitasatospora terrestris</name>
    <dbReference type="NCBI Taxonomy" id="258051"/>
    <lineage>
        <taxon>Bacteria</taxon>
        <taxon>Bacillati</taxon>
        <taxon>Actinomycetota</taxon>
        <taxon>Actinomycetes</taxon>
        <taxon>Kitasatosporales</taxon>
        <taxon>Streptomycetaceae</taxon>
        <taxon>Kitasatospora</taxon>
    </lineage>
</organism>
<dbReference type="InterPro" id="IPR003594">
    <property type="entry name" value="HATPase_dom"/>
</dbReference>
<evidence type="ECO:0000256" key="4">
    <source>
        <dbReference type="ARBA" id="ARBA00022679"/>
    </source>
</evidence>
<evidence type="ECO:0000259" key="11">
    <source>
        <dbReference type="Pfam" id="PF07730"/>
    </source>
</evidence>
<evidence type="ECO:0000256" key="6">
    <source>
        <dbReference type="ARBA" id="ARBA00022777"/>
    </source>
</evidence>
<keyword evidence="9" id="KW-0472">Membrane</keyword>